<protein>
    <submittedName>
        <fullName evidence="2">Uncharacterized protein</fullName>
    </submittedName>
</protein>
<proteinExistence type="predicted"/>
<evidence type="ECO:0000313" key="3">
    <source>
        <dbReference type="Proteomes" id="UP001565368"/>
    </source>
</evidence>
<comment type="caution">
    <text evidence="2">The sequence shown here is derived from an EMBL/GenBank/DDBJ whole genome shotgun (WGS) entry which is preliminary data.</text>
</comment>
<accession>A0ABR3PWA0</accession>
<name>A0ABR3PWA0_9TREE</name>
<dbReference type="Proteomes" id="UP001565368">
    <property type="component" value="Unassembled WGS sequence"/>
</dbReference>
<dbReference type="GeneID" id="95989355"/>
<keyword evidence="3" id="KW-1185">Reference proteome</keyword>
<feature type="compositionally biased region" description="Low complexity" evidence="1">
    <location>
        <begin position="230"/>
        <end position="242"/>
    </location>
</feature>
<sequence length="258" mass="27943">MAAVAPAHYYNALNSQRQGQPQRTLLIQPTVAPARDSSQVTRALNTTRALAEPGYARLILVTYVQAKRRAGKNTVQIGAKLRALERDFPQFASDFHHVRREYALDDSAELPAEEPGVCRCAAEEARRRHIAPPADRASQAARQLNTTRALADPGYAHAIIEKYVQTKLGGKKNKVQVNAKLLLLERDMPQFASEFYAVRARFGLGDSAVLPAPPARPSVVCRCGAGGASRSGSDEPAAALPAYHPPPAYPGHESSESD</sequence>
<dbReference type="EMBL" id="JBBXJM010000006">
    <property type="protein sequence ID" value="KAL1406606.1"/>
    <property type="molecule type" value="Genomic_DNA"/>
</dbReference>
<reference evidence="2 3" key="1">
    <citation type="submission" date="2023-08" db="EMBL/GenBank/DDBJ databases">
        <title>Annotated Genome Sequence of Vanrija albida AlHP1.</title>
        <authorList>
            <person name="Herzog R."/>
        </authorList>
    </citation>
    <scope>NUCLEOTIDE SEQUENCE [LARGE SCALE GENOMIC DNA]</scope>
    <source>
        <strain evidence="2 3">AlHP1</strain>
    </source>
</reference>
<evidence type="ECO:0000256" key="1">
    <source>
        <dbReference type="SAM" id="MobiDB-lite"/>
    </source>
</evidence>
<gene>
    <name evidence="2" type="ORF">Q8F55_008312</name>
</gene>
<organism evidence="2 3">
    <name type="scientific">Vanrija albida</name>
    <dbReference type="NCBI Taxonomy" id="181172"/>
    <lineage>
        <taxon>Eukaryota</taxon>
        <taxon>Fungi</taxon>
        <taxon>Dikarya</taxon>
        <taxon>Basidiomycota</taxon>
        <taxon>Agaricomycotina</taxon>
        <taxon>Tremellomycetes</taxon>
        <taxon>Trichosporonales</taxon>
        <taxon>Trichosporonaceae</taxon>
        <taxon>Vanrija</taxon>
    </lineage>
</organism>
<dbReference type="RefSeq" id="XP_069206550.1">
    <property type="nucleotide sequence ID" value="XM_069356709.1"/>
</dbReference>
<evidence type="ECO:0000313" key="2">
    <source>
        <dbReference type="EMBL" id="KAL1406606.1"/>
    </source>
</evidence>
<feature type="region of interest" description="Disordered" evidence="1">
    <location>
        <begin position="223"/>
        <end position="258"/>
    </location>
</feature>